<dbReference type="Gene3D" id="2.30.30.240">
    <property type="entry name" value="PRC-barrel domain"/>
    <property type="match status" value="1"/>
</dbReference>
<dbReference type="RefSeq" id="WP_113866729.1">
    <property type="nucleotide sequence ID" value="NZ_BAABQN010000001.1"/>
</dbReference>
<name>A0A366EHJ5_9BACI</name>
<dbReference type="SUPFAM" id="SSF50346">
    <property type="entry name" value="PRC-barrel domain"/>
    <property type="match status" value="1"/>
</dbReference>
<gene>
    <name evidence="2" type="ORF">DES48_101624</name>
</gene>
<dbReference type="AlphaFoldDB" id="A0A366EHJ5"/>
<dbReference type="InterPro" id="IPR027275">
    <property type="entry name" value="PRC-brl_dom"/>
</dbReference>
<dbReference type="NCBIfam" id="TIGR02888">
    <property type="entry name" value="spore_YlmC_YmxH"/>
    <property type="match status" value="1"/>
</dbReference>
<sequence length="83" mass="9280">MVTLTNMQAKEIIKVETGERIGTITDLEIDVDNGRIRQLIVSSKPKGIPMFSKQDELIIPWKDIVTVGSDVILVKDNDRLLSS</sequence>
<comment type="caution">
    <text evidence="2">The sequence shown here is derived from an EMBL/GenBank/DDBJ whole genome shotgun (WGS) entry which is preliminary data.</text>
</comment>
<organism evidence="2 3">
    <name type="scientific">Paraliobacillus ryukyuensis</name>
    <dbReference type="NCBI Taxonomy" id="200904"/>
    <lineage>
        <taxon>Bacteria</taxon>
        <taxon>Bacillati</taxon>
        <taxon>Bacillota</taxon>
        <taxon>Bacilli</taxon>
        <taxon>Bacillales</taxon>
        <taxon>Bacillaceae</taxon>
        <taxon>Paraliobacillus</taxon>
    </lineage>
</organism>
<dbReference type="InterPro" id="IPR011033">
    <property type="entry name" value="PRC_barrel-like_sf"/>
</dbReference>
<dbReference type="STRING" id="200904.GCA_900168775_01490"/>
<dbReference type="EMBL" id="QNRI01000001">
    <property type="protein sequence ID" value="RBP01877.1"/>
    <property type="molecule type" value="Genomic_DNA"/>
</dbReference>
<proteinExistence type="predicted"/>
<feature type="domain" description="PRC-barrel" evidence="1">
    <location>
        <begin position="3"/>
        <end position="77"/>
    </location>
</feature>
<evidence type="ECO:0000259" key="1">
    <source>
        <dbReference type="Pfam" id="PF05239"/>
    </source>
</evidence>
<evidence type="ECO:0000313" key="2">
    <source>
        <dbReference type="EMBL" id="RBP01877.1"/>
    </source>
</evidence>
<accession>A0A366EHJ5</accession>
<dbReference type="Proteomes" id="UP000252254">
    <property type="component" value="Unassembled WGS sequence"/>
</dbReference>
<dbReference type="PANTHER" id="PTHR40061">
    <property type="entry name" value="SPORULATION PROTEIN YLMC-RELATED"/>
    <property type="match status" value="1"/>
</dbReference>
<dbReference type="Pfam" id="PF05239">
    <property type="entry name" value="PRC"/>
    <property type="match status" value="1"/>
</dbReference>
<dbReference type="PANTHER" id="PTHR40061:SF1">
    <property type="entry name" value="SPORULATION PROTEIN YLMC-RELATED"/>
    <property type="match status" value="1"/>
</dbReference>
<dbReference type="OrthoDB" id="6024937at2"/>
<reference evidence="2 3" key="1">
    <citation type="submission" date="2018-06" db="EMBL/GenBank/DDBJ databases">
        <title>Genomic Encyclopedia of Type Strains, Phase IV (KMG-IV): sequencing the most valuable type-strain genomes for metagenomic binning, comparative biology and taxonomic classification.</title>
        <authorList>
            <person name="Goeker M."/>
        </authorList>
    </citation>
    <scope>NUCLEOTIDE SEQUENCE [LARGE SCALE GENOMIC DNA]</scope>
    <source>
        <strain evidence="2 3">DSM 15140</strain>
    </source>
</reference>
<keyword evidence="3" id="KW-1185">Reference proteome</keyword>
<dbReference type="InterPro" id="IPR014238">
    <property type="entry name" value="Spore_YlmC/YmxH"/>
</dbReference>
<evidence type="ECO:0000313" key="3">
    <source>
        <dbReference type="Proteomes" id="UP000252254"/>
    </source>
</evidence>
<protein>
    <submittedName>
        <fullName evidence="2">YlmC/YmxH family sporulation protein</fullName>
    </submittedName>
</protein>